<dbReference type="GO" id="GO:0006915">
    <property type="term" value="P:apoptotic process"/>
    <property type="evidence" value="ECO:0007669"/>
    <property type="project" value="UniProtKB-KW"/>
</dbReference>
<evidence type="ECO:0000256" key="4">
    <source>
        <dbReference type="ARBA" id="ARBA00022692"/>
    </source>
</evidence>
<dbReference type="InterPro" id="IPR019308">
    <property type="entry name" value="TMEM214"/>
</dbReference>
<evidence type="ECO:0000256" key="10">
    <source>
        <dbReference type="ARBA" id="ARBA00024938"/>
    </source>
</evidence>
<organism evidence="12 13">
    <name type="scientific">Penaeus vannamei</name>
    <name type="common">Whiteleg shrimp</name>
    <name type="synonym">Litopenaeus vannamei</name>
    <dbReference type="NCBI Taxonomy" id="6689"/>
    <lineage>
        <taxon>Eukaryota</taxon>
        <taxon>Metazoa</taxon>
        <taxon>Ecdysozoa</taxon>
        <taxon>Arthropoda</taxon>
        <taxon>Crustacea</taxon>
        <taxon>Multicrustacea</taxon>
        <taxon>Malacostraca</taxon>
        <taxon>Eumalacostraca</taxon>
        <taxon>Eucarida</taxon>
        <taxon>Decapoda</taxon>
        <taxon>Dendrobranchiata</taxon>
        <taxon>Penaeoidea</taxon>
        <taxon>Penaeidae</taxon>
        <taxon>Penaeus</taxon>
    </lineage>
</organism>
<evidence type="ECO:0008006" key="14">
    <source>
        <dbReference type="Google" id="ProtNLM"/>
    </source>
</evidence>
<evidence type="ECO:0000256" key="5">
    <source>
        <dbReference type="ARBA" id="ARBA00022703"/>
    </source>
</evidence>
<dbReference type="STRING" id="6689.A0A423TTV6"/>
<comment type="function">
    <text evidence="10">Critical mediator, in cooperation with CASP4, of endoplasmic reticulum-stress induced apoptosis. Required or the activation of CASP4 following endoplasmic reticulum stress.</text>
</comment>
<dbReference type="EMBL" id="QCYY01001185">
    <property type="protein sequence ID" value="ROT79841.1"/>
    <property type="molecule type" value="Genomic_DNA"/>
</dbReference>
<keyword evidence="6" id="KW-0256">Endoplasmic reticulum</keyword>
<dbReference type="PANTHER" id="PTHR13448:SF0">
    <property type="entry name" value="TRANSMEMBRANE PROTEIN 214"/>
    <property type="match status" value="1"/>
</dbReference>
<keyword evidence="7" id="KW-1133">Transmembrane helix</keyword>
<protein>
    <recommendedName>
        <fullName evidence="14">Transmembrane protein 214</fullName>
    </recommendedName>
</protein>
<reference evidence="12 13" key="1">
    <citation type="submission" date="2018-04" db="EMBL/GenBank/DDBJ databases">
        <authorList>
            <person name="Zhang X."/>
            <person name="Yuan J."/>
            <person name="Li F."/>
            <person name="Xiang J."/>
        </authorList>
    </citation>
    <scope>NUCLEOTIDE SEQUENCE [LARGE SCALE GENOMIC DNA]</scope>
    <source>
        <tissue evidence="12">Muscle</tissue>
    </source>
</reference>
<keyword evidence="8" id="KW-0472">Membrane</keyword>
<evidence type="ECO:0000256" key="2">
    <source>
        <dbReference type="ARBA" id="ARBA00007984"/>
    </source>
</evidence>
<proteinExistence type="inferred from homology"/>
<evidence type="ECO:0000256" key="7">
    <source>
        <dbReference type="ARBA" id="ARBA00022989"/>
    </source>
</evidence>
<comment type="subcellular location">
    <subcellularLocation>
        <location evidence="1">Endoplasmic reticulum membrane</location>
        <topology evidence="1">Multi-pass membrane protein</topology>
    </subcellularLocation>
</comment>
<evidence type="ECO:0000256" key="9">
    <source>
        <dbReference type="ARBA" id="ARBA00023180"/>
    </source>
</evidence>
<keyword evidence="13" id="KW-1185">Reference proteome</keyword>
<reference evidence="12 13" key="2">
    <citation type="submission" date="2019-01" db="EMBL/GenBank/DDBJ databases">
        <title>The decoding of complex shrimp genome reveals the adaptation for benthos swimmer, frequently molting mechanism and breeding impact on genome.</title>
        <authorList>
            <person name="Sun Y."/>
            <person name="Gao Y."/>
            <person name="Yu Y."/>
        </authorList>
    </citation>
    <scope>NUCLEOTIDE SEQUENCE [LARGE SCALE GENOMIC DNA]</scope>
    <source>
        <tissue evidence="12">Muscle</tissue>
    </source>
</reference>
<evidence type="ECO:0000256" key="6">
    <source>
        <dbReference type="ARBA" id="ARBA00022824"/>
    </source>
</evidence>
<dbReference type="GO" id="GO:0005794">
    <property type="term" value="C:Golgi apparatus"/>
    <property type="evidence" value="ECO:0007669"/>
    <property type="project" value="TreeGrafter"/>
</dbReference>
<comment type="caution">
    <text evidence="12">The sequence shown here is derived from an EMBL/GenBank/DDBJ whole genome shotgun (WGS) entry which is preliminary data.</text>
</comment>
<evidence type="ECO:0000256" key="11">
    <source>
        <dbReference type="SAM" id="MobiDB-lite"/>
    </source>
</evidence>
<evidence type="ECO:0000256" key="3">
    <source>
        <dbReference type="ARBA" id="ARBA00011720"/>
    </source>
</evidence>
<feature type="compositionally biased region" description="Basic and acidic residues" evidence="11">
    <location>
        <begin position="25"/>
        <end position="70"/>
    </location>
</feature>
<dbReference type="OrthoDB" id="10022292at2759"/>
<dbReference type="Pfam" id="PF10151">
    <property type="entry name" value="TMEM214"/>
    <property type="match status" value="1"/>
</dbReference>
<comment type="subunit">
    <text evidence="3">Constitutively interacts with CASP4; required for the localization of procaspase 4 to the ER.</text>
</comment>
<evidence type="ECO:0000313" key="12">
    <source>
        <dbReference type="EMBL" id="ROT79841.1"/>
    </source>
</evidence>
<feature type="region of interest" description="Disordered" evidence="11">
    <location>
        <begin position="1"/>
        <end position="88"/>
    </location>
</feature>
<keyword evidence="9" id="KW-0325">Glycoprotein</keyword>
<evidence type="ECO:0000256" key="8">
    <source>
        <dbReference type="ARBA" id="ARBA00023136"/>
    </source>
</evidence>
<comment type="similarity">
    <text evidence="2">Belongs to the TMEM214 family.</text>
</comment>
<dbReference type="AlphaFoldDB" id="A0A423TTV6"/>
<name>A0A423TTV6_PENVA</name>
<keyword evidence="4" id="KW-0812">Transmembrane</keyword>
<dbReference type="GO" id="GO:0005789">
    <property type="term" value="C:endoplasmic reticulum membrane"/>
    <property type="evidence" value="ECO:0007669"/>
    <property type="project" value="UniProtKB-SubCell"/>
</dbReference>
<sequence length="673" mass="75325">MAGAGEWELVVRGSKKSKTVANGKLNKEEKRQFMEKALRLTDTGRIEPAREGKENRKPASPKVKNEQKNDQKKKKPEKKSNSVRQPGTLEEAIRKLNVAEMQNLLDVVTARFLDTPLIWLKDLASYLNVRINPIHMPDPTFKGKPDSYPTSLVSSQVKKLLLQTLSGCNDKVLAAFHKHCVTSMVQEQVKGLSVAGYKVFIQIMSMHRPHICVVNLPAYCELRQSFQSQTPTCLSLLWAIGQAGINDFNVGLKVWLEMMVPMIGLKNYSSFVVDYGSSVFGGGGGGEGEDSTKVLGVREFFSILDFTWCNSGSLSKPIQRQLFALYPKVKTTAFSSRPEVTLRNFFPSFLRRLDPSAPHLLRVELLTCLVQCLTQDPHCWKTWSQMYLKHMPQSALLLVHLGKEWKILSQSLRIKRQEVLETIEGFASANEKMLQKAAAVAGTREANKATKFLLEEMKVAKKKTSRPYMTKLLVILLVTVIVWDIRSAGSFYGSKIGQVFERLGLVPYIEVVGRTLKKLFVQSYKWSILNIPLYYGRGCELAGPYLLLVLAKAEAVWGYIMSGVEATSEYLPVIKTKLDTAIPGLSESLIYYGSAVFEGVCSLASSVGNTARPYLLNFQELMMSRVFVGPLSPENLYQYVVGAFDKVSEVILRVHTNLLMALDDKAHVSSKTV</sequence>
<gene>
    <name evidence="12" type="ORF">C7M84_001465</name>
</gene>
<dbReference type="PANTHER" id="PTHR13448">
    <property type="entry name" value="TRANSMEMBRANE PROTEIN 214"/>
    <property type="match status" value="1"/>
</dbReference>
<accession>A0A423TTV6</accession>
<dbReference type="Proteomes" id="UP000283509">
    <property type="component" value="Unassembled WGS sequence"/>
</dbReference>
<evidence type="ECO:0000313" key="13">
    <source>
        <dbReference type="Proteomes" id="UP000283509"/>
    </source>
</evidence>
<keyword evidence="5" id="KW-0053">Apoptosis</keyword>
<evidence type="ECO:0000256" key="1">
    <source>
        <dbReference type="ARBA" id="ARBA00004477"/>
    </source>
</evidence>